<feature type="non-terminal residue" evidence="3">
    <location>
        <position position="1"/>
    </location>
</feature>
<feature type="compositionally biased region" description="Polar residues" evidence="2">
    <location>
        <begin position="442"/>
        <end position="451"/>
    </location>
</feature>
<dbReference type="PANTHER" id="PTHR40429">
    <property type="entry name" value="FLAGELLAR ASSOCIATED PROTEIN"/>
    <property type="match status" value="1"/>
</dbReference>
<dbReference type="InterPro" id="IPR010736">
    <property type="entry name" value="SHIPPO-rpt"/>
</dbReference>
<feature type="region of interest" description="Disordered" evidence="2">
    <location>
        <begin position="438"/>
        <end position="472"/>
    </location>
</feature>
<name>A0A397FN69_APHAT</name>
<dbReference type="PANTHER" id="PTHR40429:SF1">
    <property type="entry name" value="FLAGELLAR ASSOCIATED PROTEIN"/>
    <property type="match status" value="1"/>
</dbReference>
<dbReference type="VEuPathDB" id="FungiDB:H257_04958"/>
<dbReference type="Gene3D" id="1.10.443.10">
    <property type="entry name" value="Intergrase catalytic core"/>
    <property type="match status" value="1"/>
</dbReference>
<evidence type="ECO:0000313" key="4">
    <source>
        <dbReference type="Proteomes" id="UP000266196"/>
    </source>
</evidence>
<protein>
    <submittedName>
        <fullName evidence="3">Uncharacterized protein</fullName>
    </submittedName>
</protein>
<evidence type="ECO:0000256" key="2">
    <source>
        <dbReference type="SAM" id="MobiDB-lite"/>
    </source>
</evidence>
<organism evidence="3 4">
    <name type="scientific">Aphanomyces astaci</name>
    <name type="common">Crayfish plague agent</name>
    <dbReference type="NCBI Taxonomy" id="112090"/>
    <lineage>
        <taxon>Eukaryota</taxon>
        <taxon>Sar</taxon>
        <taxon>Stramenopiles</taxon>
        <taxon>Oomycota</taxon>
        <taxon>Saprolegniomycetes</taxon>
        <taxon>Saprolegniales</taxon>
        <taxon>Verrucalvaceae</taxon>
        <taxon>Aphanomyces</taxon>
    </lineage>
</organism>
<feature type="region of interest" description="Disordered" evidence="2">
    <location>
        <begin position="513"/>
        <end position="564"/>
    </location>
</feature>
<dbReference type="Pfam" id="PF07004">
    <property type="entry name" value="SHIPPO-rpt"/>
    <property type="match status" value="3"/>
</dbReference>
<evidence type="ECO:0000256" key="1">
    <source>
        <dbReference type="ARBA" id="ARBA00023172"/>
    </source>
</evidence>
<dbReference type="VEuPathDB" id="FungiDB:H257_03306"/>
<dbReference type="InterPro" id="IPR013762">
    <property type="entry name" value="Integrase-like_cat_sf"/>
</dbReference>
<accession>A0A397FN69</accession>
<dbReference type="InterPro" id="IPR011010">
    <property type="entry name" value="DNA_brk_join_enz"/>
</dbReference>
<dbReference type="AlphaFoldDB" id="A0A397FN69"/>
<dbReference type="EMBL" id="QUTE01006095">
    <property type="protein sequence ID" value="RHZ33884.1"/>
    <property type="molecule type" value="Genomic_DNA"/>
</dbReference>
<dbReference type="GO" id="GO:0006310">
    <property type="term" value="P:DNA recombination"/>
    <property type="evidence" value="ECO:0007669"/>
    <property type="project" value="UniProtKB-KW"/>
</dbReference>
<dbReference type="GO" id="GO:0015074">
    <property type="term" value="P:DNA integration"/>
    <property type="evidence" value="ECO:0007669"/>
    <property type="project" value="InterPro"/>
</dbReference>
<evidence type="ECO:0000313" key="3">
    <source>
        <dbReference type="EMBL" id="RHZ33884.1"/>
    </source>
</evidence>
<gene>
    <name evidence="3" type="ORF">DYB31_012499</name>
</gene>
<dbReference type="Proteomes" id="UP000266196">
    <property type="component" value="Unassembled WGS sequence"/>
</dbReference>
<dbReference type="SUPFAM" id="SSF56349">
    <property type="entry name" value="DNA breaking-rejoining enzymes"/>
    <property type="match status" value="1"/>
</dbReference>
<sequence length="564" mass="62492">DGQGYGNPMTSPVVLGCFKGLQKEKKATHVTRRAAPMTKPMLKTLYAFLDRSNDTSKSFTLWFKAVTSLSWYACARMSEVLGLCGKDFSLAKSTTSQQDPNVRLEYHEYTFHDRKTESGNDRTYRLHHCQELWDSDICCQAPLRHVDRIRRNCDEAQLQRDLVFPLSRKYSNLSASVFNWGHAMSEGSVINILNEVIATMLRDVDFCSTAHSAVLKCFENVYMTTHTFRRGFAQWKLFHEDKDKRWSLKMLKWWGGWSEQDKCDVIMKYLLDSIYVAEEEVLADLMSPDWKHLAGCPTTWIYSTQEQLSELVAPNEDGGQLAMANVYKSYLEGMCCTLGKALYAIAEFLGVRMQGIDNTKYEEIVTAHEAVMMLYGRVDAIKSVELAVTLSKKVVAALTAGDVFASQLLESPSKLLAAGLTTGFEDIKSACGDQVDSRKRTAPTTCFGTSSRPRDAGDGSQSPGPGAYQVPTAIGKPVLSTMKTAAACSISGREKFGSTADLKSAANCPGPGDYSPHIVNPNEKTAPQYSLGKKWSKSVDGTNRSPGPGAYETPESLLNTKTVR</sequence>
<comment type="caution">
    <text evidence="3">The sequence shown here is derived from an EMBL/GenBank/DDBJ whole genome shotgun (WGS) entry which is preliminary data.</text>
</comment>
<reference evidence="3 4" key="1">
    <citation type="submission" date="2018-08" db="EMBL/GenBank/DDBJ databases">
        <title>Aphanomyces genome sequencing and annotation.</title>
        <authorList>
            <person name="Minardi D."/>
            <person name="Oidtmann B."/>
            <person name="Van Der Giezen M."/>
            <person name="Studholme D.J."/>
        </authorList>
    </citation>
    <scope>NUCLEOTIDE SEQUENCE [LARGE SCALE GENOMIC DNA]</scope>
    <source>
        <strain evidence="3 4">197901</strain>
    </source>
</reference>
<dbReference type="GO" id="GO:0003677">
    <property type="term" value="F:DNA binding"/>
    <property type="evidence" value="ECO:0007669"/>
    <property type="project" value="InterPro"/>
</dbReference>
<keyword evidence="1" id="KW-0233">DNA recombination</keyword>
<proteinExistence type="predicted"/>